<dbReference type="PANTHER" id="PTHR43156">
    <property type="entry name" value="STAGE II SPORULATION PROTEIN E-RELATED"/>
    <property type="match status" value="1"/>
</dbReference>
<feature type="non-terminal residue" evidence="4">
    <location>
        <position position="1"/>
    </location>
</feature>
<name>A0A426TXL2_9CHLR</name>
<dbReference type="Proteomes" id="UP000280307">
    <property type="component" value="Unassembled WGS sequence"/>
</dbReference>
<dbReference type="PANTHER" id="PTHR43156:SF2">
    <property type="entry name" value="STAGE II SPORULATION PROTEIN E"/>
    <property type="match status" value="1"/>
</dbReference>
<dbReference type="SUPFAM" id="SSF81606">
    <property type="entry name" value="PP2C-like"/>
    <property type="match status" value="1"/>
</dbReference>
<comment type="caution">
    <text evidence="4">The sequence shown here is derived from an EMBL/GenBank/DDBJ whole genome shotgun (WGS) entry which is preliminary data.</text>
</comment>
<dbReference type="CDD" id="cd06225">
    <property type="entry name" value="HAMP"/>
    <property type="match status" value="1"/>
</dbReference>
<reference evidence="4 5" key="1">
    <citation type="submission" date="2018-12" db="EMBL/GenBank/DDBJ databases">
        <title>Genome Sequence of Candidatus Viridilinea halotolerans isolated from saline sulfide-rich spring.</title>
        <authorList>
            <person name="Grouzdev D.S."/>
            <person name="Burganskaya E.I."/>
            <person name="Krutkina M.S."/>
            <person name="Sukhacheva M.V."/>
            <person name="Gorlenko V.M."/>
        </authorList>
    </citation>
    <scope>NUCLEOTIDE SEQUENCE [LARGE SCALE GENOMIC DNA]</scope>
    <source>
        <strain evidence="4">Chok-6</strain>
    </source>
</reference>
<evidence type="ECO:0000259" key="3">
    <source>
        <dbReference type="PROSITE" id="PS50885"/>
    </source>
</evidence>
<dbReference type="GO" id="GO:0007165">
    <property type="term" value="P:signal transduction"/>
    <property type="evidence" value="ECO:0007669"/>
    <property type="project" value="InterPro"/>
</dbReference>
<dbReference type="InterPro" id="IPR052016">
    <property type="entry name" value="Bact_Sigma-Reg"/>
</dbReference>
<evidence type="ECO:0000313" key="4">
    <source>
        <dbReference type="EMBL" id="RRR70576.1"/>
    </source>
</evidence>
<dbReference type="SUPFAM" id="SSF158472">
    <property type="entry name" value="HAMP domain-like"/>
    <property type="match status" value="1"/>
</dbReference>
<keyword evidence="2" id="KW-1133">Transmembrane helix</keyword>
<evidence type="ECO:0000256" key="1">
    <source>
        <dbReference type="ARBA" id="ARBA00022801"/>
    </source>
</evidence>
<gene>
    <name evidence="4" type="ORF">EI684_13165</name>
</gene>
<dbReference type="EMBL" id="RSAS01000509">
    <property type="protein sequence ID" value="RRR70576.1"/>
    <property type="molecule type" value="Genomic_DNA"/>
</dbReference>
<dbReference type="InterPro" id="IPR036457">
    <property type="entry name" value="PPM-type-like_dom_sf"/>
</dbReference>
<dbReference type="InterPro" id="IPR001932">
    <property type="entry name" value="PPM-type_phosphatase-like_dom"/>
</dbReference>
<evidence type="ECO:0000256" key="2">
    <source>
        <dbReference type="SAM" id="Phobius"/>
    </source>
</evidence>
<dbReference type="GO" id="GO:0016020">
    <property type="term" value="C:membrane"/>
    <property type="evidence" value="ECO:0007669"/>
    <property type="project" value="InterPro"/>
</dbReference>
<protein>
    <submittedName>
        <fullName evidence="4">HAMP domain-containing protein</fullName>
    </submittedName>
</protein>
<dbReference type="SMART" id="SM00304">
    <property type="entry name" value="HAMP"/>
    <property type="match status" value="1"/>
</dbReference>
<dbReference type="AlphaFoldDB" id="A0A426TXL2"/>
<evidence type="ECO:0000313" key="5">
    <source>
        <dbReference type="Proteomes" id="UP000280307"/>
    </source>
</evidence>
<sequence length="432" mass="46033">GKVAFLVDPQQNLLISDRTLGWSPPPDLAPLFVHGATVGRYTGGSGEQMIGARSPVAPVNATSWSVIVEQPTSTLMVEVYRSLLLLAGLVALVGILALAWAFYQARRLLLPIQALSSGADALAEGNLKHRIEVTTQDELGQLATTFNVMAERLQRSKRKIEEQNERLRSGLALARDIQQGLLPAVPPWRTELLSIYGRSLPANEVGGDFYSYMALPDGRAAVAIGDISGKGVAAALLMALTSSTLESQAHFLEHPSAMLMALHEALRPRLQANHMNAAIMVAVFNADARSVTIANAGMIAPLLARRAPADGIGCSFVEVGGLPIGTPLGAHYQEVTVALNPGDTLILLSDGIVEAHNGEDQIFGFERLEALVAALPPDLTVVELVEQIIRTVIEFTGNAEPHDDITIIATRPVARMGLALLPEVQAGAEAMR</sequence>
<keyword evidence="2" id="KW-0472">Membrane</keyword>
<keyword evidence="2" id="KW-0812">Transmembrane</keyword>
<keyword evidence="1" id="KW-0378">Hydrolase</keyword>
<dbReference type="Gene3D" id="6.10.340.10">
    <property type="match status" value="1"/>
</dbReference>
<dbReference type="Pfam" id="PF00672">
    <property type="entry name" value="HAMP"/>
    <property type="match status" value="1"/>
</dbReference>
<accession>A0A426TXL2</accession>
<feature type="domain" description="HAMP" evidence="3">
    <location>
        <begin position="106"/>
        <end position="158"/>
    </location>
</feature>
<dbReference type="Pfam" id="PF07228">
    <property type="entry name" value="SpoIIE"/>
    <property type="match status" value="1"/>
</dbReference>
<organism evidence="4 5">
    <name type="scientific">Candidatus Viridilinea halotolerans</name>
    <dbReference type="NCBI Taxonomy" id="2491704"/>
    <lineage>
        <taxon>Bacteria</taxon>
        <taxon>Bacillati</taxon>
        <taxon>Chloroflexota</taxon>
        <taxon>Chloroflexia</taxon>
        <taxon>Chloroflexales</taxon>
        <taxon>Chloroflexineae</taxon>
        <taxon>Oscillochloridaceae</taxon>
        <taxon>Candidatus Viridilinea</taxon>
    </lineage>
</organism>
<dbReference type="SMART" id="SM00331">
    <property type="entry name" value="PP2C_SIG"/>
    <property type="match status" value="1"/>
</dbReference>
<dbReference type="GO" id="GO:0016791">
    <property type="term" value="F:phosphatase activity"/>
    <property type="evidence" value="ECO:0007669"/>
    <property type="project" value="TreeGrafter"/>
</dbReference>
<dbReference type="Gene3D" id="3.60.40.10">
    <property type="entry name" value="PPM-type phosphatase domain"/>
    <property type="match status" value="1"/>
</dbReference>
<proteinExistence type="predicted"/>
<feature type="transmembrane region" description="Helical" evidence="2">
    <location>
        <begin position="83"/>
        <end position="103"/>
    </location>
</feature>
<dbReference type="PROSITE" id="PS50885">
    <property type="entry name" value="HAMP"/>
    <property type="match status" value="1"/>
</dbReference>
<dbReference type="InterPro" id="IPR003660">
    <property type="entry name" value="HAMP_dom"/>
</dbReference>